<name>A0A0F9W5F6_9ZZZZ</name>
<organism evidence="2">
    <name type="scientific">marine sediment metagenome</name>
    <dbReference type="NCBI Taxonomy" id="412755"/>
    <lineage>
        <taxon>unclassified sequences</taxon>
        <taxon>metagenomes</taxon>
        <taxon>ecological metagenomes</taxon>
    </lineage>
</organism>
<gene>
    <name evidence="2" type="ORF">LCGC14_0325600</name>
</gene>
<dbReference type="AlphaFoldDB" id="A0A0F9W5F6"/>
<accession>A0A0F9W5F6</accession>
<sequence length="202" mass="23195">MKKSTIITSSKINNQKIELDREIQAIKRAKEKAEQSSRWLENWQPEKLADLQADLRTKELEKAHLEQSILSGLTSVLALVNGRAQAYTICAGMLIDLAHEFEGIMEDRGIPVKNRAGAEARYRPAGKSVAHSPMGRSITTYVVMRRVHDGWRLIRAERDYCYDNQREFMQVVVRPCAHENMIRHATRNFSVWDETPTDELMA</sequence>
<protein>
    <submittedName>
        <fullName evidence="2">Uncharacterized protein</fullName>
    </submittedName>
</protein>
<evidence type="ECO:0000256" key="1">
    <source>
        <dbReference type="SAM" id="Coils"/>
    </source>
</evidence>
<comment type="caution">
    <text evidence="2">The sequence shown here is derived from an EMBL/GenBank/DDBJ whole genome shotgun (WGS) entry which is preliminary data.</text>
</comment>
<dbReference type="EMBL" id="LAZR01000224">
    <property type="protein sequence ID" value="KKN80896.1"/>
    <property type="molecule type" value="Genomic_DNA"/>
</dbReference>
<evidence type="ECO:0000313" key="2">
    <source>
        <dbReference type="EMBL" id="KKN80896.1"/>
    </source>
</evidence>
<feature type="coiled-coil region" evidence="1">
    <location>
        <begin position="12"/>
        <end position="68"/>
    </location>
</feature>
<proteinExistence type="predicted"/>
<keyword evidence="1" id="KW-0175">Coiled coil</keyword>
<reference evidence="2" key="1">
    <citation type="journal article" date="2015" name="Nature">
        <title>Complex archaea that bridge the gap between prokaryotes and eukaryotes.</title>
        <authorList>
            <person name="Spang A."/>
            <person name="Saw J.H."/>
            <person name="Jorgensen S.L."/>
            <person name="Zaremba-Niedzwiedzka K."/>
            <person name="Martijn J."/>
            <person name="Lind A.E."/>
            <person name="van Eijk R."/>
            <person name="Schleper C."/>
            <person name="Guy L."/>
            <person name="Ettema T.J."/>
        </authorList>
    </citation>
    <scope>NUCLEOTIDE SEQUENCE</scope>
</reference>